<feature type="region of interest" description="Disordered" evidence="1">
    <location>
        <begin position="91"/>
        <end position="173"/>
    </location>
</feature>
<proteinExistence type="predicted"/>
<name>A0AAX6ELT0_IRIPA</name>
<protein>
    <submittedName>
        <fullName evidence="2">Basic proline-rich protein-like</fullName>
    </submittedName>
</protein>
<evidence type="ECO:0000256" key="1">
    <source>
        <dbReference type="SAM" id="MobiDB-lite"/>
    </source>
</evidence>
<dbReference type="Proteomes" id="UP001140949">
    <property type="component" value="Unassembled WGS sequence"/>
</dbReference>
<evidence type="ECO:0000313" key="2">
    <source>
        <dbReference type="EMBL" id="KAJ6805016.1"/>
    </source>
</evidence>
<feature type="region of interest" description="Disordered" evidence="1">
    <location>
        <begin position="37"/>
        <end position="74"/>
    </location>
</feature>
<evidence type="ECO:0000313" key="3">
    <source>
        <dbReference type="Proteomes" id="UP001140949"/>
    </source>
</evidence>
<gene>
    <name evidence="2" type="ORF">M6B38_181505</name>
</gene>
<organism evidence="2 3">
    <name type="scientific">Iris pallida</name>
    <name type="common">Sweet iris</name>
    <dbReference type="NCBI Taxonomy" id="29817"/>
    <lineage>
        <taxon>Eukaryota</taxon>
        <taxon>Viridiplantae</taxon>
        <taxon>Streptophyta</taxon>
        <taxon>Embryophyta</taxon>
        <taxon>Tracheophyta</taxon>
        <taxon>Spermatophyta</taxon>
        <taxon>Magnoliopsida</taxon>
        <taxon>Liliopsida</taxon>
        <taxon>Asparagales</taxon>
        <taxon>Iridaceae</taxon>
        <taxon>Iridoideae</taxon>
        <taxon>Irideae</taxon>
        <taxon>Iris</taxon>
    </lineage>
</organism>
<keyword evidence="3" id="KW-1185">Reference proteome</keyword>
<reference evidence="2" key="2">
    <citation type="submission" date="2023-04" db="EMBL/GenBank/DDBJ databases">
        <authorList>
            <person name="Bruccoleri R.E."/>
            <person name="Oakeley E.J."/>
            <person name="Faust A.-M."/>
            <person name="Dessus-Babus S."/>
            <person name="Altorfer M."/>
            <person name="Burckhardt D."/>
            <person name="Oertli M."/>
            <person name="Naumann U."/>
            <person name="Petersen F."/>
            <person name="Wong J."/>
        </authorList>
    </citation>
    <scope>NUCLEOTIDE SEQUENCE</scope>
    <source>
        <strain evidence="2">GSM-AAB239-AS_SAM_17_03QT</strain>
        <tissue evidence="2">Leaf</tissue>
    </source>
</reference>
<dbReference type="EMBL" id="JANAVB010035620">
    <property type="protein sequence ID" value="KAJ6805016.1"/>
    <property type="molecule type" value="Genomic_DNA"/>
</dbReference>
<dbReference type="AlphaFoldDB" id="A0AAX6ELT0"/>
<comment type="caution">
    <text evidence="2">The sequence shown here is derived from an EMBL/GenBank/DDBJ whole genome shotgun (WGS) entry which is preliminary data.</text>
</comment>
<sequence length="238" mass="24809">MSPPAHTGVAGEALPPPAPASSSECALALPSASAVTPLLPASYEPPSMRSASPLRRWSRCPRRPPTTSSPLSGVSYAACWPLAGDSLAPARRSSPLLPPRRSRLPLPPPVPGGLVPRSLPPPSLRRSSPSPSPLLLLGSPSPSSSSGHHPPRARPPAGDLVPLSASSAGAPGFELRTRGGPRHIGLCASTFGQRAPLGLRALTPPPIGLRARSCSGRASLRLFEFRFLNFRNILKFRS</sequence>
<reference evidence="2" key="1">
    <citation type="journal article" date="2023" name="GigaByte">
        <title>Genome assembly of the bearded iris, Iris pallida Lam.</title>
        <authorList>
            <person name="Bruccoleri R.E."/>
            <person name="Oakeley E.J."/>
            <person name="Faust A.M.E."/>
            <person name="Altorfer M."/>
            <person name="Dessus-Babus S."/>
            <person name="Burckhardt D."/>
            <person name="Oertli M."/>
            <person name="Naumann U."/>
            <person name="Petersen F."/>
            <person name="Wong J."/>
        </authorList>
    </citation>
    <scope>NUCLEOTIDE SEQUENCE</scope>
    <source>
        <strain evidence="2">GSM-AAB239-AS_SAM_17_03QT</strain>
    </source>
</reference>
<feature type="compositionally biased region" description="Low complexity" evidence="1">
    <location>
        <begin position="124"/>
        <end position="148"/>
    </location>
</feature>
<feature type="region of interest" description="Disordered" evidence="1">
    <location>
        <begin position="1"/>
        <end position="25"/>
    </location>
</feature>
<accession>A0AAX6ELT0</accession>